<evidence type="ECO:0000313" key="3">
    <source>
        <dbReference type="EMBL" id="MBB5022089.1"/>
    </source>
</evidence>
<evidence type="ECO:0000259" key="1">
    <source>
        <dbReference type="Pfam" id="PF01471"/>
    </source>
</evidence>
<feature type="domain" description="Transglycosylase SLT" evidence="2">
    <location>
        <begin position="15"/>
        <end position="307"/>
    </location>
</feature>
<dbReference type="PANTHER" id="PTHR30163:SF8">
    <property type="entry name" value="LYTIC MUREIN TRANSGLYCOSYLASE"/>
    <property type="match status" value="1"/>
</dbReference>
<dbReference type="InterPro" id="IPR043426">
    <property type="entry name" value="MltB-like"/>
</dbReference>
<dbReference type="Gene3D" id="1.10.101.10">
    <property type="entry name" value="PGBD-like superfamily/PGBD"/>
    <property type="match status" value="1"/>
</dbReference>
<organism evidence="3 4">
    <name type="scientific">Desulfurispira natronophila</name>
    <dbReference type="NCBI Taxonomy" id="682562"/>
    <lineage>
        <taxon>Bacteria</taxon>
        <taxon>Pseudomonadati</taxon>
        <taxon>Chrysiogenota</taxon>
        <taxon>Chrysiogenia</taxon>
        <taxon>Chrysiogenales</taxon>
        <taxon>Chrysiogenaceae</taxon>
        <taxon>Desulfurispira</taxon>
    </lineage>
</organism>
<dbReference type="AlphaFoldDB" id="A0A7W7Y546"/>
<dbReference type="Gene3D" id="1.10.530.10">
    <property type="match status" value="1"/>
</dbReference>
<dbReference type="Pfam" id="PF01471">
    <property type="entry name" value="PG_binding_1"/>
    <property type="match status" value="1"/>
</dbReference>
<accession>A0A7W7Y546</accession>
<name>A0A7W7Y546_9BACT</name>
<feature type="domain" description="Peptidoglycan binding-like" evidence="1">
    <location>
        <begin position="330"/>
        <end position="386"/>
    </location>
</feature>
<reference evidence="3 4" key="1">
    <citation type="submission" date="2020-08" db="EMBL/GenBank/DDBJ databases">
        <title>Genomic Encyclopedia of Type Strains, Phase IV (KMG-IV): sequencing the most valuable type-strain genomes for metagenomic binning, comparative biology and taxonomic classification.</title>
        <authorList>
            <person name="Goeker M."/>
        </authorList>
    </citation>
    <scope>NUCLEOTIDE SEQUENCE [LARGE SCALE GENOMIC DNA]</scope>
    <source>
        <strain evidence="3 4">DSM 22071</strain>
    </source>
</reference>
<dbReference type="Pfam" id="PF13406">
    <property type="entry name" value="SLT_2"/>
    <property type="match status" value="1"/>
</dbReference>
<comment type="caution">
    <text evidence="3">The sequence shown here is derived from an EMBL/GenBank/DDBJ whole genome shotgun (WGS) entry which is preliminary data.</text>
</comment>
<dbReference type="Gene3D" id="1.10.8.350">
    <property type="entry name" value="Bacterial muramidase"/>
    <property type="match status" value="1"/>
</dbReference>
<evidence type="ECO:0000259" key="2">
    <source>
        <dbReference type="Pfam" id="PF13406"/>
    </source>
</evidence>
<keyword evidence="4" id="KW-1185">Reference proteome</keyword>
<dbReference type="InterPro" id="IPR036366">
    <property type="entry name" value="PGBDSf"/>
</dbReference>
<evidence type="ECO:0000313" key="4">
    <source>
        <dbReference type="Proteomes" id="UP000528322"/>
    </source>
</evidence>
<dbReference type="GO" id="GO:0009253">
    <property type="term" value="P:peptidoglycan catabolic process"/>
    <property type="evidence" value="ECO:0007669"/>
    <property type="project" value="TreeGrafter"/>
</dbReference>
<dbReference type="NCBIfam" id="TIGR02283">
    <property type="entry name" value="MltB_2"/>
    <property type="match status" value="1"/>
</dbReference>
<dbReference type="SUPFAM" id="SSF53955">
    <property type="entry name" value="Lysozyme-like"/>
    <property type="match status" value="1"/>
</dbReference>
<dbReference type="Proteomes" id="UP000528322">
    <property type="component" value="Unassembled WGS sequence"/>
</dbReference>
<dbReference type="FunFam" id="1.10.8.350:FF:000001">
    <property type="entry name" value="Lytic murein transglycosylase B"/>
    <property type="match status" value="1"/>
</dbReference>
<proteinExistence type="predicted"/>
<dbReference type="InterPro" id="IPR011970">
    <property type="entry name" value="MltB_2"/>
</dbReference>
<dbReference type="InterPro" id="IPR036365">
    <property type="entry name" value="PGBD-like_sf"/>
</dbReference>
<sequence>MVLAMFSVSNAEDTSFEQCLNRLKSQAANQGFSPSLINDVFSQVNQREQLVKLDRSQAEFTETFWQYLQNRVTSQRVERGRELLQEHGPLLRRIAADYGVRPEYLLAFWGMETNYGTFFGNTPVFDALTTLACDGRREEFFSTQLMHALSIVQEGSVEPERMRGSWAGAMGHTQFMPSTFTAYAVDYDGNGRRDLWNSLPDAFASSANYLSSMGWRDGERWGREVYLPDNFDYSQADLGNRQPLSYWRQQGVTQVDGKPVANLDMPAAVILPQGHQGPAFVVYHNFHLIMRWNRSVSFALAVGHLSDRIAGMGNLATSPPSNEEMHRLSRSDVKELQQRLADLGLYNHPEATGTIGPETRNATRRFQQLVDMPADAYPTRQILERLREVDVSGDQVSYRYVVN</sequence>
<dbReference type="EMBL" id="JACHID010000008">
    <property type="protein sequence ID" value="MBB5022089.1"/>
    <property type="molecule type" value="Genomic_DNA"/>
</dbReference>
<dbReference type="SUPFAM" id="SSF47090">
    <property type="entry name" value="PGBD-like"/>
    <property type="match status" value="1"/>
</dbReference>
<dbReference type="InterPro" id="IPR023346">
    <property type="entry name" value="Lysozyme-like_dom_sf"/>
</dbReference>
<dbReference type="PANTHER" id="PTHR30163">
    <property type="entry name" value="MEMBRANE-BOUND LYTIC MUREIN TRANSGLYCOSYLASE B"/>
    <property type="match status" value="1"/>
</dbReference>
<gene>
    <name evidence="3" type="ORF">HNR37_001417</name>
</gene>
<protein>
    <submittedName>
        <fullName evidence="3">Membrane-bound lytic murein transglycosylase B</fullName>
    </submittedName>
</protein>
<dbReference type="InterPro" id="IPR002477">
    <property type="entry name" value="Peptidoglycan-bd-like"/>
</dbReference>
<dbReference type="CDD" id="cd13399">
    <property type="entry name" value="Slt35-like"/>
    <property type="match status" value="1"/>
</dbReference>
<dbReference type="InterPro" id="IPR031304">
    <property type="entry name" value="SLT_2"/>
</dbReference>
<dbReference type="GO" id="GO:0008933">
    <property type="term" value="F:peptidoglycan lytic transglycosylase activity"/>
    <property type="evidence" value="ECO:0007669"/>
    <property type="project" value="TreeGrafter"/>
</dbReference>